<dbReference type="InterPro" id="IPR001789">
    <property type="entry name" value="Sig_transdc_resp-reg_receiver"/>
</dbReference>
<dbReference type="HOGENOM" id="CLU_000445_5_0_9"/>
<evidence type="ECO:0000256" key="5">
    <source>
        <dbReference type="ARBA" id="ARBA00024867"/>
    </source>
</evidence>
<dbReference type="OrthoDB" id="324626at2"/>
<dbReference type="GO" id="GO:0003700">
    <property type="term" value="F:DNA-binding transcription factor activity"/>
    <property type="evidence" value="ECO:0007669"/>
    <property type="project" value="InterPro"/>
</dbReference>
<dbReference type="InterPro" id="IPR009057">
    <property type="entry name" value="Homeodomain-like_sf"/>
</dbReference>
<reference evidence="10" key="1">
    <citation type="journal article" date="2016" name="Genome Announc.">
        <title>Complete genome sequence of Alkaliphilus metalliredigens strain QYMF, an alkaliphilic and metal-reducing bacterium isolated from borax-contaminated leachate ponds.</title>
        <authorList>
            <person name="Hwang C."/>
            <person name="Copeland A."/>
            <person name="Lucas S."/>
            <person name="Lapidus A."/>
            <person name="Barry K."/>
            <person name="Detter J.C."/>
            <person name="Glavina Del Rio T."/>
            <person name="Hammon N."/>
            <person name="Israni S."/>
            <person name="Dalin E."/>
            <person name="Tice H."/>
            <person name="Pitluck S."/>
            <person name="Chertkov O."/>
            <person name="Brettin T."/>
            <person name="Bruce D."/>
            <person name="Han C."/>
            <person name="Schmutz J."/>
            <person name="Larimer F."/>
            <person name="Land M.L."/>
            <person name="Hauser L."/>
            <person name="Kyrpides N."/>
            <person name="Mikhailova N."/>
            <person name="Ye Q."/>
            <person name="Zhou J."/>
            <person name="Richardson P."/>
            <person name="Fields M.W."/>
        </authorList>
    </citation>
    <scope>NUCLEOTIDE SEQUENCE [LARGE SCALE GENOMIC DNA]</scope>
    <source>
        <strain evidence="10">QYMF</strain>
    </source>
</reference>
<keyword evidence="10" id="KW-1185">Reference proteome</keyword>
<dbReference type="EMBL" id="CP000724">
    <property type="protein sequence ID" value="ABR48966.1"/>
    <property type="molecule type" value="Genomic_DNA"/>
</dbReference>
<dbReference type="Gene3D" id="1.10.10.60">
    <property type="entry name" value="Homeodomain-like"/>
    <property type="match status" value="2"/>
</dbReference>
<dbReference type="InterPro" id="IPR018060">
    <property type="entry name" value="HTH_AraC"/>
</dbReference>
<dbReference type="AlphaFoldDB" id="A6TRZ8"/>
<dbReference type="eggNOG" id="COG4753">
    <property type="taxonomic scope" value="Bacteria"/>
</dbReference>
<evidence type="ECO:0000256" key="6">
    <source>
        <dbReference type="PROSITE-ProRule" id="PRU00169"/>
    </source>
</evidence>
<dbReference type="GO" id="GO:0000160">
    <property type="term" value="P:phosphorelay signal transduction system"/>
    <property type="evidence" value="ECO:0007669"/>
    <property type="project" value="InterPro"/>
</dbReference>
<dbReference type="InterPro" id="IPR018062">
    <property type="entry name" value="HTH_AraC-typ_CS"/>
</dbReference>
<dbReference type="PANTHER" id="PTHR43280">
    <property type="entry name" value="ARAC-FAMILY TRANSCRIPTIONAL REGULATOR"/>
    <property type="match status" value="1"/>
</dbReference>
<keyword evidence="4" id="KW-0804">Transcription</keyword>
<evidence type="ECO:0000256" key="1">
    <source>
        <dbReference type="ARBA" id="ARBA00018672"/>
    </source>
</evidence>
<name>A6TRZ8_ALKMQ</name>
<dbReference type="PROSITE" id="PS00041">
    <property type="entry name" value="HTH_ARAC_FAMILY_1"/>
    <property type="match status" value="1"/>
</dbReference>
<keyword evidence="6" id="KW-0597">Phosphoprotein</keyword>
<dbReference type="PROSITE" id="PS01124">
    <property type="entry name" value="HTH_ARAC_FAMILY_2"/>
    <property type="match status" value="1"/>
</dbReference>
<dbReference type="Pfam" id="PF00072">
    <property type="entry name" value="Response_reg"/>
    <property type="match status" value="1"/>
</dbReference>
<dbReference type="SMART" id="SM00342">
    <property type="entry name" value="HTH_ARAC"/>
    <property type="match status" value="1"/>
</dbReference>
<dbReference type="Pfam" id="PF12833">
    <property type="entry name" value="HTH_18"/>
    <property type="match status" value="1"/>
</dbReference>
<feature type="domain" description="HTH araC/xylS-type" evidence="7">
    <location>
        <begin position="428"/>
        <end position="526"/>
    </location>
</feature>
<comment type="function">
    <text evidence="5">May play the central regulatory role in sporulation. It may be an element of the effector pathway responsible for the activation of sporulation genes in response to nutritional stress. Spo0A may act in concert with spo0H (a sigma factor) to control the expression of some genes that are critical to the sporulation process.</text>
</comment>
<evidence type="ECO:0000313" key="10">
    <source>
        <dbReference type="Proteomes" id="UP000001572"/>
    </source>
</evidence>
<gene>
    <name evidence="9" type="ordered locus">Amet_2816</name>
</gene>
<dbReference type="STRING" id="293826.Amet_2816"/>
<keyword evidence="3" id="KW-0238">DNA-binding</keyword>
<dbReference type="InterPro" id="IPR011006">
    <property type="entry name" value="CheY-like_superfamily"/>
</dbReference>
<dbReference type="SUPFAM" id="SSF46689">
    <property type="entry name" value="Homeodomain-like"/>
    <property type="match status" value="2"/>
</dbReference>
<dbReference type="Gene3D" id="3.40.50.2300">
    <property type="match status" value="1"/>
</dbReference>
<dbReference type="KEGG" id="amt:Amet_2816"/>
<evidence type="ECO:0000256" key="2">
    <source>
        <dbReference type="ARBA" id="ARBA00023015"/>
    </source>
</evidence>
<sequence>MVKILIADDEHIVIESLQFIIEKYIENVEIVGSAKSGREAIEKALITSPDIILMDIHMPGINGIEAIKQIKENNVDAMFVIITAYEYFQYAKEAVNLGVYEYLLKPLNKNKVINLMTDMIKMISNKREVMHRHIILKEKINKIIPLMEGQFVHTNLFSGGSIKDVAFYEDIFNMSLRKGYVMTVRIEVQETKGMEADLNYSLEKQRFYDIFKMELKNLTDSLIGPPLLDRLLAYIPVDKNISDYEIRNQGIDIAKNLVKRMRKQSKLPFTIGLGGNYEIDHFSKSCHEAYIAASLSSDEAVTHFQDMNPTYNSNSAYPENKERLLIHKLLIDDIEGFLKVFDEIFLWLMDHYEEDVDKIKSRLIELLILMKRNIPYEMKGKLDDEKYLIQLLKIDNIKELKNSYLNYIRSIIFSIEEIRKNELNGLITKALAFIQKHYNENICLNDVAQEINMSYHYFSKFFKESTGKNFVDYLTELKIERSKELLKNQSISIKEICYEIGYSDPNYFSKAFKKITGVTPTAYRACISL</sequence>
<dbReference type="CDD" id="cd17536">
    <property type="entry name" value="REC_YesN-like"/>
    <property type="match status" value="1"/>
</dbReference>
<proteinExistence type="predicted"/>
<dbReference type="PROSITE" id="PS50110">
    <property type="entry name" value="RESPONSE_REGULATORY"/>
    <property type="match status" value="1"/>
</dbReference>
<evidence type="ECO:0000256" key="4">
    <source>
        <dbReference type="ARBA" id="ARBA00023163"/>
    </source>
</evidence>
<dbReference type="PRINTS" id="PR00032">
    <property type="entry name" value="HTHARAC"/>
</dbReference>
<keyword evidence="2" id="KW-0805">Transcription regulation</keyword>
<dbReference type="InterPro" id="IPR020449">
    <property type="entry name" value="Tscrpt_reg_AraC-type_HTH"/>
</dbReference>
<dbReference type="SUPFAM" id="SSF52172">
    <property type="entry name" value="CheY-like"/>
    <property type="match status" value="1"/>
</dbReference>
<accession>A6TRZ8</accession>
<dbReference type="GO" id="GO:0043565">
    <property type="term" value="F:sequence-specific DNA binding"/>
    <property type="evidence" value="ECO:0007669"/>
    <property type="project" value="InterPro"/>
</dbReference>
<evidence type="ECO:0000259" key="8">
    <source>
        <dbReference type="PROSITE" id="PS50110"/>
    </source>
</evidence>
<dbReference type="SMART" id="SM00448">
    <property type="entry name" value="REC"/>
    <property type="match status" value="1"/>
</dbReference>
<dbReference type="PANTHER" id="PTHR43280:SF2">
    <property type="entry name" value="HTH-TYPE TRANSCRIPTIONAL REGULATOR EXSA"/>
    <property type="match status" value="1"/>
</dbReference>
<dbReference type="eggNOG" id="COG2207">
    <property type="taxonomic scope" value="Bacteria"/>
</dbReference>
<organism evidence="9 10">
    <name type="scientific">Alkaliphilus metalliredigens (strain QYMF)</name>
    <dbReference type="NCBI Taxonomy" id="293826"/>
    <lineage>
        <taxon>Bacteria</taxon>
        <taxon>Bacillati</taxon>
        <taxon>Bacillota</taxon>
        <taxon>Clostridia</taxon>
        <taxon>Peptostreptococcales</taxon>
        <taxon>Natronincolaceae</taxon>
        <taxon>Alkaliphilus</taxon>
    </lineage>
</organism>
<dbReference type="Proteomes" id="UP000001572">
    <property type="component" value="Chromosome"/>
</dbReference>
<feature type="modified residue" description="4-aspartylphosphate" evidence="6">
    <location>
        <position position="55"/>
    </location>
</feature>
<feature type="domain" description="Response regulatory" evidence="8">
    <location>
        <begin position="3"/>
        <end position="120"/>
    </location>
</feature>
<evidence type="ECO:0000259" key="7">
    <source>
        <dbReference type="PROSITE" id="PS01124"/>
    </source>
</evidence>
<protein>
    <recommendedName>
        <fullName evidence="1">Stage 0 sporulation protein A homolog</fullName>
    </recommendedName>
</protein>
<evidence type="ECO:0000313" key="9">
    <source>
        <dbReference type="EMBL" id="ABR48966.1"/>
    </source>
</evidence>
<evidence type="ECO:0000256" key="3">
    <source>
        <dbReference type="ARBA" id="ARBA00023125"/>
    </source>
</evidence>
<dbReference type="RefSeq" id="WP_012063937.1">
    <property type="nucleotide sequence ID" value="NC_009633.1"/>
</dbReference>